<proteinExistence type="predicted"/>
<dbReference type="PANTHER" id="PTHR11070">
    <property type="entry name" value="UVRD / RECB / PCRA DNA HELICASE FAMILY MEMBER"/>
    <property type="match status" value="1"/>
</dbReference>
<dbReference type="Gene3D" id="3.30.160.800">
    <property type="match status" value="1"/>
</dbReference>
<feature type="domain" description="UvrD-like helicase C-terminal" evidence="17">
    <location>
        <begin position="444"/>
        <end position="843"/>
    </location>
</feature>
<dbReference type="Gene3D" id="3.90.320.10">
    <property type="match status" value="1"/>
</dbReference>
<comment type="catalytic activity">
    <reaction evidence="13">
        <text>ATP + H2O = ADP + phosphate + H(+)</text>
        <dbReference type="Rhea" id="RHEA:13065"/>
        <dbReference type="ChEBI" id="CHEBI:15377"/>
        <dbReference type="ChEBI" id="CHEBI:15378"/>
        <dbReference type="ChEBI" id="CHEBI:30616"/>
        <dbReference type="ChEBI" id="CHEBI:43474"/>
        <dbReference type="ChEBI" id="CHEBI:456216"/>
        <dbReference type="EC" id="5.6.2.4"/>
    </reaction>
</comment>
<dbReference type="PROSITE" id="PS51198">
    <property type="entry name" value="UVRD_HELICASE_ATP_BIND"/>
    <property type="match status" value="1"/>
</dbReference>
<dbReference type="InterPro" id="IPR027417">
    <property type="entry name" value="P-loop_NTPase"/>
</dbReference>
<dbReference type="GO" id="GO:0004527">
    <property type="term" value="F:exonuclease activity"/>
    <property type="evidence" value="ECO:0007669"/>
    <property type="project" value="UniProtKB-KW"/>
</dbReference>
<dbReference type="EC" id="5.6.2.4" evidence="12"/>
<keyword evidence="3" id="KW-0227">DNA damage</keyword>
<keyword evidence="4 14" id="KW-0378">Hydrolase</keyword>
<feature type="binding site" evidence="14">
    <location>
        <begin position="48"/>
        <end position="55"/>
    </location>
    <ligand>
        <name>ATP</name>
        <dbReference type="ChEBI" id="CHEBI:30616"/>
    </ligand>
</feature>
<keyword evidence="8" id="KW-0238">DNA-binding</keyword>
<evidence type="ECO:0000256" key="4">
    <source>
        <dbReference type="ARBA" id="ARBA00022801"/>
    </source>
</evidence>
<dbReference type="GO" id="GO:0000725">
    <property type="term" value="P:recombinational repair"/>
    <property type="evidence" value="ECO:0007669"/>
    <property type="project" value="TreeGrafter"/>
</dbReference>
<organism evidence="18 19">
    <name type="scientific">Gardnerella vaginalis</name>
    <dbReference type="NCBI Taxonomy" id="2702"/>
    <lineage>
        <taxon>Bacteria</taxon>
        <taxon>Bacillati</taxon>
        <taxon>Actinomycetota</taxon>
        <taxon>Actinomycetes</taxon>
        <taxon>Bifidobacteriales</taxon>
        <taxon>Bifidobacteriaceae</taxon>
        <taxon>Gardnerella</taxon>
    </lineage>
</organism>
<comment type="caution">
    <text evidence="18">The sequence shown here is derived from an EMBL/GenBank/DDBJ whole genome shotgun (WGS) entry which is preliminary data.</text>
</comment>
<sequence length="1587" mass="176007">MMSKQVLNEKLQENVQENVQVKSEKIVFSDEQSRVINSPSDSNILVVAGAGSGKTFTMTQRVIALINQGVAPESILGLTFTNKAASELLSRVSAAVSKSSSNSFLKPEVMTYDSFFQSIVRKYGILIGFSQNVMPLSNAGAYELIKSVVGDYLDKNSASLDLYSSDSVISLYNFNSLCKDVLSLYSNIACSMIGVDSQGNVCDSVVQAVDKIRAWNNDFLQFMNKIVENKTLEENSSSDIAIPKYSKAKSKSVEEKNELFKKACNKFEKYWENACVEECMNLISAAKKRNILLDLVLDFDKAKHKANMVQFSDFTIAAYRLVTHFPSIAIQYREQYKQVLLDEYQDTSTTQSMLINRLFNNNTDICKDGIVNKNETYITAVGDPFQAIYGFRGASSGAFIAFKNSFKSKIDKNLSSDANTLNPVNDLESNLSECSLTTTRRNAHLILKLANDLTKPMRDSELQNKSSVEHREVDVEVLKPMDNATLGTVAAVVMPTKYQEIEAVVRFAKLFSDPTLTPFPADENRNPLKPRVAILFRSKLSMPLYADALRSAGLKVSVVGCSSAKEDPCVKDVLALLNVVNDHSCSSSLMRLLATPRFSLSAKDLKTLANIANDANIKYKYDIYVQAGLLPYGLSGAEMIKAVKNQRANSSNTSSQNSIDNGVFLADIFMQNIPENPFKYKNKSGIKYNNSSKKSSDSSDSSDSNNSNNTVCELYNKLSKHGYAVVRRVSDMLQTVTRACNNSLNDVMRVAVEALNVDIDSAVASCIKDDCINRENVLHAMHSTLDSLNSITDTYIQEMGEWQKPSLKGLMSWIESSDDFDSADSIEDDNAQVVMMTVHQSKGLQWPAVAVVGLNAKKFPSSQGDNLSFALDSDDDVEYIDNLKNSGADLIFDSSLLASSAHVPIEYASSVPVPLRVDSGNLPHFPHDASLSSGMHPLESLKKYDSVEKIYDEIKTNRRVALRALAKYVYESDAIESGVDLDQFLSDDTKEIYRNNCDILTQSEERGNQLHMEERHLLYVAMTRAQFATMLTCARTTQMASDDAKSDMKLSVFMKEALNSLYNMESDCENLKSDTFNDKTSEYKKIILNKSADVKSDDVKSDDMQSDDVKSADVKLDDAKSADAEDEVCNESDSNFGIAVGEYASKLADVLQERTNQPASIGNIVLPWPITLSKDLEDTLNESVRLMKSNIDNSSSDSSLCSSSDLNYSSDSSCSNSCNLENLSLTNRVKMFISDSDFGLKNYNSNKDLAEYVRQKAEDSEKNNSKALSITTLQRSAKISNSSNKSNSRDIDRRMLAYIRPIPSVSTINSDMGTKFHEWAESFVNAGNLEMSNFAKNESSVSDESSKSYDSSNSSEFGSSTYSSSAILDSYDDFSNSMISRIDVQLSIFAHLVSESKVCALAERNNLTDSQQALANSLANSLANKNIALNNENNTNLVNCDISSLKLDDREDLLNIWKTRLVKSRWAKRVSLAAELPISYALESNGNNPRVLNGILDAVFLGGLNPKDTSKRFTVVDWKTGKKPTVKKEIERKLVQLDWYRLMLSALTSAKLDEIDATLYYVSEENEESREIHALLKTEQQIRSELS</sequence>
<keyword evidence="5 14" id="KW-0347">Helicase</keyword>
<keyword evidence="2 14" id="KW-0547">Nucleotide-binding</keyword>
<accession>A0A135Z655</accession>
<evidence type="ECO:0000256" key="11">
    <source>
        <dbReference type="ARBA" id="ARBA00034617"/>
    </source>
</evidence>
<dbReference type="Gene3D" id="3.40.50.300">
    <property type="entry name" value="P-loop containing nucleotide triphosphate hydrolases"/>
    <property type="match status" value="4"/>
</dbReference>
<dbReference type="InterPro" id="IPR000212">
    <property type="entry name" value="DNA_helicase_UvrD/REP"/>
</dbReference>
<evidence type="ECO:0000256" key="7">
    <source>
        <dbReference type="ARBA" id="ARBA00022840"/>
    </source>
</evidence>
<evidence type="ECO:0000256" key="3">
    <source>
        <dbReference type="ARBA" id="ARBA00022763"/>
    </source>
</evidence>
<evidence type="ECO:0000259" key="16">
    <source>
        <dbReference type="PROSITE" id="PS51198"/>
    </source>
</evidence>
<dbReference type="GO" id="GO:0005524">
    <property type="term" value="F:ATP binding"/>
    <property type="evidence" value="ECO:0007669"/>
    <property type="project" value="UniProtKB-UniRule"/>
</dbReference>
<keyword evidence="1" id="KW-0540">Nuclease</keyword>
<dbReference type="GO" id="GO:0043138">
    <property type="term" value="F:3'-5' DNA helicase activity"/>
    <property type="evidence" value="ECO:0007669"/>
    <property type="project" value="UniProtKB-EC"/>
</dbReference>
<evidence type="ECO:0000313" key="19">
    <source>
        <dbReference type="Proteomes" id="UP000070505"/>
    </source>
</evidence>
<dbReference type="InterPro" id="IPR014016">
    <property type="entry name" value="UvrD-like_ATP-bd"/>
</dbReference>
<dbReference type="InterPro" id="IPR014017">
    <property type="entry name" value="DNA_helicase_UvrD-like_C"/>
</dbReference>
<keyword evidence="6" id="KW-0269">Exonuclease</keyword>
<protein>
    <recommendedName>
        <fullName evidence="12">DNA 3'-5' helicase</fullName>
        <ecNumber evidence="12">5.6.2.4</ecNumber>
    </recommendedName>
</protein>
<evidence type="ECO:0000256" key="10">
    <source>
        <dbReference type="ARBA" id="ARBA00023235"/>
    </source>
</evidence>
<evidence type="ECO:0000256" key="9">
    <source>
        <dbReference type="ARBA" id="ARBA00023204"/>
    </source>
</evidence>
<evidence type="ECO:0000256" key="12">
    <source>
        <dbReference type="ARBA" id="ARBA00034808"/>
    </source>
</evidence>
<dbReference type="PATRIC" id="fig|2702.101.peg.720"/>
<evidence type="ECO:0000256" key="8">
    <source>
        <dbReference type="ARBA" id="ARBA00023125"/>
    </source>
</evidence>
<dbReference type="SUPFAM" id="SSF52540">
    <property type="entry name" value="P-loop containing nucleoside triphosphate hydrolases"/>
    <property type="match status" value="1"/>
</dbReference>
<dbReference type="GO" id="GO:0003677">
    <property type="term" value="F:DNA binding"/>
    <property type="evidence" value="ECO:0007669"/>
    <property type="project" value="UniProtKB-KW"/>
</dbReference>
<feature type="region of interest" description="Disordered" evidence="15">
    <location>
        <begin position="1340"/>
        <end position="1361"/>
    </location>
</feature>
<dbReference type="Pfam" id="PF13361">
    <property type="entry name" value="UvrD_C"/>
    <property type="match status" value="1"/>
</dbReference>
<keyword evidence="7 14" id="KW-0067">ATP-binding</keyword>
<comment type="catalytic activity">
    <reaction evidence="11">
        <text>Couples ATP hydrolysis with the unwinding of duplex DNA by translocating in the 3'-5' direction.</text>
        <dbReference type="EC" id="5.6.2.4"/>
    </reaction>
</comment>
<evidence type="ECO:0000256" key="13">
    <source>
        <dbReference type="ARBA" id="ARBA00048988"/>
    </source>
</evidence>
<evidence type="ECO:0000256" key="15">
    <source>
        <dbReference type="SAM" id="MobiDB-lite"/>
    </source>
</evidence>
<feature type="domain" description="UvrD-like helicase ATP-binding" evidence="16">
    <location>
        <begin position="27"/>
        <end position="443"/>
    </location>
</feature>
<evidence type="ECO:0000256" key="1">
    <source>
        <dbReference type="ARBA" id="ARBA00022722"/>
    </source>
</evidence>
<dbReference type="Pfam" id="PF00580">
    <property type="entry name" value="UvrD-helicase"/>
    <property type="match status" value="1"/>
</dbReference>
<dbReference type="Proteomes" id="UP000070505">
    <property type="component" value="Unassembled WGS sequence"/>
</dbReference>
<evidence type="ECO:0000256" key="14">
    <source>
        <dbReference type="PROSITE-ProRule" id="PRU00560"/>
    </source>
</evidence>
<dbReference type="Gene3D" id="1.10.486.10">
    <property type="entry name" value="PCRA, domain 4"/>
    <property type="match status" value="2"/>
</dbReference>
<evidence type="ECO:0000259" key="17">
    <source>
        <dbReference type="PROSITE" id="PS51217"/>
    </source>
</evidence>
<evidence type="ECO:0000313" key="18">
    <source>
        <dbReference type="EMBL" id="KXI17114.1"/>
    </source>
</evidence>
<evidence type="ECO:0000256" key="2">
    <source>
        <dbReference type="ARBA" id="ARBA00022741"/>
    </source>
</evidence>
<dbReference type="EMBL" id="LSRC01000032">
    <property type="protein sequence ID" value="KXI17114.1"/>
    <property type="molecule type" value="Genomic_DNA"/>
</dbReference>
<gene>
    <name evidence="18" type="ORF">HMPREF3230_00737</name>
</gene>
<dbReference type="InterPro" id="IPR038726">
    <property type="entry name" value="PDDEXK_AddAB-type"/>
</dbReference>
<evidence type="ECO:0000256" key="6">
    <source>
        <dbReference type="ARBA" id="ARBA00022839"/>
    </source>
</evidence>
<dbReference type="PROSITE" id="PS51217">
    <property type="entry name" value="UVRD_HELICASE_CTER"/>
    <property type="match status" value="1"/>
</dbReference>
<keyword evidence="10" id="KW-0413">Isomerase</keyword>
<dbReference type="Pfam" id="PF12705">
    <property type="entry name" value="PDDEXK_1"/>
    <property type="match status" value="1"/>
</dbReference>
<name>A0A135Z655_GARVA</name>
<dbReference type="InterPro" id="IPR011604">
    <property type="entry name" value="PDDEXK-like_dom_sf"/>
</dbReference>
<evidence type="ECO:0000256" key="5">
    <source>
        <dbReference type="ARBA" id="ARBA00022806"/>
    </source>
</evidence>
<reference evidence="18 19" key="1">
    <citation type="submission" date="2016-02" db="EMBL/GenBank/DDBJ databases">
        <authorList>
            <person name="Wen L."/>
            <person name="He K."/>
            <person name="Yang H."/>
        </authorList>
    </citation>
    <scope>NUCLEOTIDE SEQUENCE [LARGE SCALE GENOMIC DNA]</scope>
    <source>
        <strain evidence="18 19">CMW7778B</strain>
    </source>
</reference>
<keyword evidence="9" id="KW-0234">DNA repair</keyword>
<dbReference type="PANTHER" id="PTHR11070:SF55">
    <property type="entry name" value="DNA 3'-5' HELICASE"/>
    <property type="match status" value="1"/>
</dbReference>